<dbReference type="EMBL" id="CP014325">
    <property type="protein sequence ID" value="APR65369.1"/>
    <property type="molecule type" value="Genomic_DNA"/>
</dbReference>
<geneLocation type="plasmid" evidence="1 2">
    <name>lpA89</name>
</geneLocation>
<evidence type="ECO:0000313" key="1">
    <source>
        <dbReference type="EMBL" id="APR65369.1"/>
    </source>
</evidence>
<proteinExistence type="predicted"/>
<evidence type="ECO:0000313" key="2">
    <source>
        <dbReference type="Proteomes" id="UP000185502"/>
    </source>
</evidence>
<accession>A0ABM6FVC7</accession>
<organism evidence="1 2">
    <name type="scientific">Borrelia anserina Es</name>
    <dbReference type="NCBI Taxonomy" id="1365188"/>
    <lineage>
        <taxon>Bacteria</taxon>
        <taxon>Pseudomonadati</taxon>
        <taxon>Spirochaetota</taxon>
        <taxon>Spirochaetia</taxon>
        <taxon>Spirochaetales</taxon>
        <taxon>Borreliaceae</taxon>
        <taxon>Borrelia</taxon>
    </lineage>
</organism>
<gene>
    <name evidence="1" type="ORF">N187_A50</name>
</gene>
<keyword evidence="1" id="KW-0614">Plasmid</keyword>
<keyword evidence="2" id="KW-1185">Reference proteome</keyword>
<sequence>MLMKILRFMVAGKLFLKALFLTINLLVFCDVFAKETQELKVHYAGDRNGSGSVSLNLTNNGDFFSISYSDYSGYVSANVELNSDQALKIKMIRLNDNAICIGTSYVKDMPFSMFNKNRKWIYSVDLDFKRCKSEWRELIKEARGGYLKFFVVCIESGTNFEKRYSFKVSSANLSSLVNILELLT</sequence>
<protein>
    <submittedName>
        <fullName evidence="1">Uncharacterized protein</fullName>
    </submittedName>
</protein>
<reference evidence="1" key="1">
    <citation type="submission" date="2016-02" db="EMBL/GenBank/DDBJ databases">
        <title>lpA89 plasmid of the avian spirochetosis agent Borrelia anserina Es.</title>
        <authorList>
            <person name="Elbir H."/>
            <person name="Sitlani P."/>
            <person name="Bergstroem S."/>
            <person name="Barbour A.G."/>
        </authorList>
    </citation>
    <scope>NUCLEOTIDE SEQUENCE [LARGE SCALE GENOMIC DNA]</scope>
    <source>
        <strain evidence="1">Es</strain>
        <plasmid evidence="1">lpA89</plasmid>
    </source>
</reference>
<name>A0ABM6FVC7_BORAN</name>
<dbReference type="Proteomes" id="UP000185502">
    <property type="component" value="Plasmid lpA89"/>
</dbReference>